<evidence type="ECO:0000313" key="3">
    <source>
        <dbReference type="Proteomes" id="UP000054516"/>
    </source>
</evidence>
<sequence>MSKQQLMAHQRSPLVILAPSAASQSRSGRAVRRWRKSRRLSVPDSYRRSQRRRGRLGVVDKGR</sequence>
<dbReference type="AlphaFoldDB" id="A0A1S8A725"/>
<feature type="compositionally biased region" description="Basic residues" evidence="1">
    <location>
        <begin position="29"/>
        <end position="39"/>
    </location>
</feature>
<evidence type="ECO:0000256" key="1">
    <source>
        <dbReference type="SAM" id="MobiDB-lite"/>
    </source>
</evidence>
<name>A0A1S8A725_ROSNE</name>
<gene>
    <name evidence="2" type="ORF">SAMD00023353_1401290</name>
</gene>
<dbReference type="Proteomes" id="UP000054516">
    <property type="component" value="Unassembled WGS sequence"/>
</dbReference>
<protein>
    <submittedName>
        <fullName evidence="2">Uncharacterized protein</fullName>
    </submittedName>
</protein>
<evidence type="ECO:0000313" key="2">
    <source>
        <dbReference type="EMBL" id="GAW25853.1"/>
    </source>
</evidence>
<accession>A0A1S8A725</accession>
<feature type="region of interest" description="Disordered" evidence="1">
    <location>
        <begin position="17"/>
        <end position="63"/>
    </location>
</feature>
<proteinExistence type="predicted"/>
<keyword evidence="3" id="KW-1185">Reference proteome</keyword>
<reference evidence="2" key="1">
    <citation type="submission" date="2016-03" db="EMBL/GenBank/DDBJ databases">
        <title>Draft genome sequence of Rosellinia necatrix.</title>
        <authorList>
            <person name="Kanematsu S."/>
        </authorList>
    </citation>
    <scope>NUCLEOTIDE SEQUENCE [LARGE SCALE GENOMIC DNA]</scope>
    <source>
        <strain evidence="2">W97</strain>
    </source>
</reference>
<dbReference type="EMBL" id="DF977459">
    <property type="protein sequence ID" value="GAW25853.1"/>
    <property type="molecule type" value="Genomic_DNA"/>
</dbReference>
<organism evidence="2">
    <name type="scientific">Rosellinia necatrix</name>
    <name type="common">White root-rot fungus</name>
    <dbReference type="NCBI Taxonomy" id="77044"/>
    <lineage>
        <taxon>Eukaryota</taxon>
        <taxon>Fungi</taxon>
        <taxon>Dikarya</taxon>
        <taxon>Ascomycota</taxon>
        <taxon>Pezizomycotina</taxon>
        <taxon>Sordariomycetes</taxon>
        <taxon>Xylariomycetidae</taxon>
        <taxon>Xylariales</taxon>
        <taxon>Xylariaceae</taxon>
        <taxon>Rosellinia</taxon>
    </lineage>
</organism>